<gene>
    <name evidence="1" type="ORF">L484_018928</name>
</gene>
<keyword evidence="2" id="KW-1185">Reference proteome</keyword>
<dbReference type="Proteomes" id="UP000030645">
    <property type="component" value="Unassembled WGS sequence"/>
</dbReference>
<proteinExistence type="predicted"/>
<dbReference type="EMBL" id="KE344051">
    <property type="protein sequence ID" value="EXB51698.1"/>
    <property type="molecule type" value="Genomic_DNA"/>
</dbReference>
<reference evidence="2" key="1">
    <citation type="submission" date="2013-01" db="EMBL/GenBank/DDBJ databases">
        <title>Draft Genome Sequence of a Mulberry Tree, Morus notabilis C.K. Schneid.</title>
        <authorList>
            <person name="He N."/>
            <person name="Zhao S."/>
        </authorList>
    </citation>
    <scope>NUCLEOTIDE SEQUENCE</scope>
</reference>
<evidence type="ECO:0000313" key="1">
    <source>
        <dbReference type="EMBL" id="EXB51698.1"/>
    </source>
</evidence>
<protein>
    <submittedName>
        <fullName evidence="1">Uncharacterized protein</fullName>
    </submittedName>
</protein>
<dbReference type="AlphaFoldDB" id="W9QZ37"/>
<name>W9QZ37_9ROSA</name>
<sequence length="95" mass="10821">MPLHQEKKRAVNGGQKRHFIVEGIVNWDKKSDLFLGGFVLEDGSTKGGPKDRLTSDQVSSCDQDTLHCWWKRFWGLTLINGMHSKRLFCGPQSFS</sequence>
<evidence type="ECO:0000313" key="2">
    <source>
        <dbReference type="Proteomes" id="UP000030645"/>
    </source>
</evidence>
<accession>W9QZ37</accession>
<organism evidence="1 2">
    <name type="scientific">Morus notabilis</name>
    <dbReference type="NCBI Taxonomy" id="981085"/>
    <lineage>
        <taxon>Eukaryota</taxon>
        <taxon>Viridiplantae</taxon>
        <taxon>Streptophyta</taxon>
        <taxon>Embryophyta</taxon>
        <taxon>Tracheophyta</taxon>
        <taxon>Spermatophyta</taxon>
        <taxon>Magnoliopsida</taxon>
        <taxon>eudicotyledons</taxon>
        <taxon>Gunneridae</taxon>
        <taxon>Pentapetalae</taxon>
        <taxon>rosids</taxon>
        <taxon>fabids</taxon>
        <taxon>Rosales</taxon>
        <taxon>Moraceae</taxon>
        <taxon>Moreae</taxon>
        <taxon>Morus</taxon>
    </lineage>
</organism>